<feature type="region of interest" description="Disordered" evidence="1">
    <location>
        <begin position="183"/>
        <end position="300"/>
    </location>
</feature>
<gene>
    <name evidence="3" type="ORF">ABZV61_00680</name>
</gene>
<feature type="region of interest" description="Disordered" evidence="1">
    <location>
        <begin position="69"/>
        <end position="141"/>
    </location>
</feature>
<feature type="compositionally biased region" description="Low complexity" evidence="1">
    <location>
        <begin position="115"/>
        <end position="132"/>
    </location>
</feature>
<reference evidence="3 4" key="1">
    <citation type="submission" date="2024-06" db="EMBL/GenBank/DDBJ databases">
        <title>The Natural Products Discovery Center: Release of the First 8490 Sequenced Strains for Exploring Actinobacteria Biosynthetic Diversity.</title>
        <authorList>
            <person name="Kalkreuter E."/>
            <person name="Kautsar S.A."/>
            <person name="Yang D."/>
            <person name="Bader C.D."/>
            <person name="Teijaro C.N."/>
            <person name="Fluegel L."/>
            <person name="Davis C.M."/>
            <person name="Simpson J.R."/>
            <person name="Lauterbach L."/>
            <person name="Steele A.D."/>
            <person name="Gui C."/>
            <person name="Meng S."/>
            <person name="Li G."/>
            <person name="Viehrig K."/>
            <person name="Ye F."/>
            <person name="Su P."/>
            <person name="Kiefer A.F."/>
            <person name="Nichols A."/>
            <person name="Cepeda A.J."/>
            <person name="Yan W."/>
            <person name="Fan B."/>
            <person name="Jiang Y."/>
            <person name="Adhikari A."/>
            <person name="Zheng C.-J."/>
            <person name="Schuster L."/>
            <person name="Cowan T.M."/>
            <person name="Smanski M.J."/>
            <person name="Chevrette M.G."/>
            <person name="De Carvalho L.P.S."/>
            <person name="Shen B."/>
        </authorList>
    </citation>
    <scope>NUCLEOTIDE SEQUENCE [LARGE SCALE GENOMIC DNA]</scope>
    <source>
        <strain evidence="3 4">NPDC005137</strain>
    </source>
</reference>
<dbReference type="RefSeq" id="WP_356708156.1">
    <property type="nucleotide sequence ID" value="NZ_JBEXIP010000001.1"/>
</dbReference>
<feature type="compositionally biased region" description="Low complexity" evidence="1">
    <location>
        <begin position="374"/>
        <end position="386"/>
    </location>
</feature>
<organism evidence="3 4">
    <name type="scientific">Streptomyces sp. 900116325</name>
    <dbReference type="NCBI Taxonomy" id="3154295"/>
    <lineage>
        <taxon>Bacteria</taxon>
        <taxon>Bacillati</taxon>
        <taxon>Actinomycetota</taxon>
        <taxon>Actinomycetes</taxon>
        <taxon>Kitasatosporales</taxon>
        <taxon>Streptomycetaceae</taxon>
        <taxon>Streptomyces</taxon>
    </lineage>
</organism>
<evidence type="ECO:0000256" key="1">
    <source>
        <dbReference type="SAM" id="MobiDB-lite"/>
    </source>
</evidence>
<proteinExistence type="predicted"/>
<protein>
    <recommendedName>
        <fullName evidence="5">Extensin</fullName>
    </recommendedName>
</protein>
<keyword evidence="2" id="KW-0812">Transmembrane</keyword>
<feature type="compositionally biased region" description="Gly residues" evidence="1">
    <location>
        <begin position="263"/>
        <end position="279"/>
    </location>
</feature>
<keyword evidence="2" id="KW-1133">Transmembrane helix</keyword>
<feature type="compositionally biased region" description="Low complexity" evidence="1">
    <location>
        <begin position="183"/>
        <end position="206"/>
    </location>
</feature>
<feature type="compositionally biased region" description="Polar residues" evidence="1">
    <location>
        <begin position="78"/>
        <end position="94"/>
    </location>
</feature>
<dbReference type="Proteomes" id="UP001550044">
    <property type="component" value="Unassembled WGS sequence"/>
</dbReference>
<feature type="compositionally biased region" description="Gly residues" evidence="1">
    <location>
        <begin position="332"/>
        <end position="349"/>
    </location>
</feature>
<evidence type="ECO:0000313" key="3">
    <source>
        <dbReference type="EMBL" id="MET8431312.1"/>
    </source>
</evidence>
<evidence type="ECO:0000256" key="2">
    <source>
        <dbReference type="SAM" id="Phobius"/>
    </source>
</evidence>
<sequence>MADEQHEWLDKDAAERLLRGEPVDPVDGHARTEAARLMAALAAARGARPADGELPGEAAALAAFRAVPRAARGRGRSETQSAQAAGYATRSSEPGQPEQPGRGEYPGLPETLGAIRIGPASSARSSSSFFPGTAGGGTRSRRWRRPLRFGLAASLAGFAIGGVAVAAGTGVFPGPFGGHADPLPASSVSAPASPGELGSGPTSDRTPVPPPVSPGPDTSRDPAAPSAPGDGTRKGDDGADDQDGRGGTAGDGQGDDVDAAPRSGGGTARDSTSGGGRDGASGKWLGRTVRACRDYRDGDLDADRRRRLVVMARGAGNLDRFCKRVLERPDGDGGYVQEGSGDGGGSGEGTGDDGPDAVRSLWFKPATPPPSAPALPAVPVRAAATR</sequence>
<keyword evidence="4" id="KW-1185">Reference proteome</keyword>
<dbReference type="EMBL" id="JBEXIP010000001">
    <property type="protein sequence ID" value="MET8431312.1"/>
    <property type="molecule type" value="Genomic_DNA"/>
</dbReference>
<name>A0ABV2U0G1_9ACTN</name>
<accession>A0ABV2U0G1</accession>
<evidence type="ECO:0008006" key="5">
    <source>
        <dbReference type="Google" id="ProtNLM"/>
    </source>
</evidence>
<evidence type="ECO:0000313" key="4">
    <source>
        <dbReference type="Proteomes" id="UP001550044"/>
    </source>
</evidence>
<feature type="transmembrane region" description="Helical" evidence="2">
    <location>
        <begin position="149"/>
        <end position="172"/>
    </location>
</feature>
<feature type="compositionally biased region" description="Basic and acidic residues" evidence="1">
    <location>
        <begin position="291"/>
        <end position="300"/>
    </location>
</feature>
<keyword evidence="2" id="KW-0472">Membrane</keyword>
<feature type="region of interest" description="Disordered" evidence="1">
    <location>
        <begin position="327"/>
        <end position="386"/>
    </location>
</feature>
<comment type="caution">
    <text evidence="3">The sequence shown here is derived from an EMBL/GenBank/DDBJ whole genome shotgun (WGS) entry which is preliminary data.</text>
</comment>